<dbReference type="PROSITE" id="PS00705">
    <property type="entry name" value="PROK_CO2_ANHYDRASE_2"/>
    <property type="match status" value="1"/>
</dbReference>
<dbReference type="CDD" id="cd00884">
    <property type="entry name" value="beta_CA_cladeB"/>
    <property type="match status" value="1"/>
</dbReference>
<keyword evidence="6 8" id="KW-0456">Lyase</keyword>
<comment type="similarity">
    <text evidence="2 8">Belongs to the beta-class carbonic anhydrase family.</text>
</comment>
<dbReference type="InterPro" id="IPR001765">
    <property type="entry name" value="Carbonic_anhydrase"/>
</dbReference>
<dbReference type="PANTHER" id="PTHR11002">
    <property type="entry name" value="CARBONIC ANHYDRASE"/>
    <property type="match status" value="1"/>
</dbReference>
<proteinExistence type="inferred from homology"/>
<accession>A0ABU0J325</accession>
<dbReference type="InterPro" id="IPR036874">
    <property type="entry name" value="Carbonic_anhydrase_sf"/>
</dbReference>
<comment type="cofactor">
    <cofactor evidence="1">
        <name>Zn(2+)</name>
        <dbReference type="ChEBI" id="CHEBI:29105"/>
    </cofactor>
</comment>
<keyword evidence="5 8" id="KW-0862">Zinc</keyword>
<dbReference type="Gene3D" id="3.40.1050.10">
    <property type="entry name" value="Carbonic anhydrase"/>
    <property type="match status" value="1"/>
</dbReference>
<evidence type="ECO:0000256" key="5">
    <source>
        <dbReference type="ARBA" id="ARBA00022833"/>
    </source>
</evidence>
<reference evidence="9 10" key="1">
    <citation type="submission" date="2023-07" db="EMBL/GenBank/DDBJ databases">
        <title>Genomic Encyclopedia of Type Strains, Phase IV (KMG-IV): sequencing the most valuable type-strain genomes for metagenomic binning, comparative biology and taxonomic classification.</title>
        <authorList>
            <person name="Goeker M."/>
        </authorList>
    </citation>
    <scope>NUCLEOTIDE SEQUENCE [LARGE SCALE GENOMIC DNA]</scope>
    <source>
        <strain evidence="9 10">DSM 19619</strain>
    </source>
</reference>
<gene>
    <name evidence="9" type="ORF">QO011_000951</name>
</gene>
<dbReference type="Pfam" id="PF00484">
    <property type="entry name" value="Pro_CA"/>
    <property type="match status" value="1"/>
</dbReference>
<keyword evidence="10" id="KW-1185">Reference proteome</keyword>
<evidence type="ECO:0000256" key="1">
    <source>
        <dbReference type="ARBA" id="ARBA00001947"/>
    </source>
</evidence>
<dbReference type="Proteomes" id="UP001242480">
    <property type="component" value="Unassembled WGS sequence"/>
</dbReference>
<evidence type="ECO:0000256" key="3">
    <source>
        <dbReference type="ARBA" id="ARBA00012925"/>
    </source>
</evidence>
<dbReference type="PANTHER" id="PTHR11002:SF76">
    <property type="entry name" value="CARBONIC ANHYDRASE"/>
    <property type="match status" value="1"/>
</dbReference>
<dbReference type="InterPro" id="IPR015892">
    <property type="entry name" value="Carbonic_anhydrase_CS"/>
</dbReference>
<name>A0ABU0J325_9HYPH</name>
<comment type="function">
    <text evidence="8">Reversible hydration of carbon dioxide.</text>
</comment>
<dbReference type="RefSeq" id="WP_307268357.1">
    <property type="nucleotide sequence ID" value="NZ_JAUSVX010000001.1"/>
</dbReference>
<sequence>MAEAPGPAADAAPDAPVFPERLSAGYRSFLGDRFRQERQRYEELAESGQNPEILLIGCCDSRVSPEVIFDARPGELFVVRNVANLVPPYETGGQFHGVSAALEFAVQALMVKHIVVMGHARCGGIRSFAEKRAPLSSGDFIGKWMSIIAPAADMLEDPGEEPSPDYITRLELAAVDQSLANLMTFGSVRRRVAAGEMHLHGAYFGIATGRLLVRDPADGVFKPLVEHLPERVSLFGAS</sequence>
<dbReference type="EC" id="4.2.1.1" evidence="3 8"/>
<evidence type="ECO:0000256" key="4">
    <source>
        <dbReference type="ARBA" id="ARBA00022723"/>
    </source>
</evidence>
<dbReference type="SMART" id="SM00947">
    <property type="entry name" value="Pro_CA"/>
    <property type="match status" value="1"/>
</dbReference>
<protein>
    <recommendedName>
        <fullName evidence="3 8">Carbonic anhydrase</fullName>
        <ecNumber evidence="3 8">4.2.1.1</ecNumber>
    </recommendedName>
    <alternativeName>
        <fullName evidence="8">Carbonate dehydratase</fullName>
    </alternativeName>
</protein>
<dbReference type="InterPro" id="IPR045066">
    <property type="entry name" value="Beta_CA_cladeB"/>
</dbReference>
<evidence type="ECO:0000256" key="8">
    <source>
        <dbReference type="RuleBase" id="RU003956"/>
    </source>
</evidence>
<evidence type="ECO:0000256" key="7">
    <source>
        <dbReference type="ARBA" id="ARBA00048348"/>
    </source>
</evidence>
<dbReference type="GO" id="GO:0004089">
    <property type="term" value="F:carbonate dehydratase activity"/>
    <property type="evidence" value="ECO:0007669"/>
    <property type="project" value="UniProtKB-EC"/>
</dbReference>
<comment type="caution">
    <text evidence="9">The sequence shown here is derived from an EMBL/GenBank/DDBJ whole genome shotgun (WGS) entry which is preliminary data.</text>
</comment>
<evidence type="ECO:0000256" key="2">
    <source>
        <dbReference type="ARBA" id="ARBA00006217"/>
    </source>
</evidence>
<keyword evidence="4" id="KW-0479">Metal-binding</keyword>
<comment type="catalytic activity">
    <reaction evidence="7 8">
        <text>hydrogencarbonate + H(+) = CO2 + H2O</text>
        <dbReference type="Rhea" id="RHEA:10748"/>
        <dbReference type="ChEBI" id="CHEBI:15377"/>
        <dbReference type="ChEBI" id="CHEBI:15378"/>
        <dbReference type="ChEBI" id="CHEBI:16526"/>
        <dbReference type="ChEBI" id="CHEBI:17544"/>
        <dbReference type="EC" id="4.2.1.1"/>
    </reaction>
</comment>
<evidence type="ECO:0000256" key="6">
    <source>
        <dbReference type="ARBA" id="ARBA00023239"/>
    </source>
</evidence>
<organism evidence="9 10">
    <name type="scientific">Labrys wisconsinensis</name>
    <dbReference type="NCBI Taxonomy" id="425677"/>
    <lineage>
        <taxon>Bacteria</taxon>
        <taxon>Pseudomonadati</taxon>
        <taxon>Pseudomonadota</taxon>
        <taxon>Alphaproteobacteria</taxon>
        <taxon>Hyphomicrobiales</taxon>
        <taxon>Xanthobacteraceae</taxon>
        <taxon>Labrys</taxon>
    </lineage>
</organism>
<evidence type="ECO:0000313" key="10">
    <source>
        <dbReference type="Proteomes" id="UP001242480"/>
    </source>
</evidence>
<evidence type="ECO:0000313" key="9">
    <source>
        <dbReference type="EMBL" id="MDQ0467956.1"/>
    </source>
</evidence>
<dbReference type="EMBL" id="JAUSVX010000001">
    <property type="protein sequence ID" value="MDQ0467956.1"/>
    <property type="molecule type" value="Genomic_DNA"/>
</dbReference>
<dbReference type="SUPFAM" id="SSF53056">
    <property type="entry name" value="beta-carbonic anhydrase, cab"/>
    <property type="match status" value="1"/>
</dbReference>